<protein>
    <recommendedName>
        <fullName evidence="3">DUF2063 domain-containing protein</fullName>
    </recommendedName>
</protein>
<dbReference type="EMBL" id="NKYE01000004">
    <property type="protein sequence ID" value="OZM73659.1"/>
    <property type="molecule type" value="Genomic_DNA"/>
</dbReference>
<keyword evidence="2" id="KW-1185">Reference proteome</keyword>
<evidence type="ECO:0000313" key="2">
    <source>
        <dbReference type="Proteomes" id="UP000242444"/>
    </source>
</evidence>
<accession>A0A263D638</accession>
<dbReference type="RefSeq" id="WP_094862176.1">
    <property type="nucleotide sequence ID" value="NZ_NKYE01000004.1"/>
</dbReference>
<dbReference type="AlphaFoldDB" id="A0A263D638"/>
<organism evidence="1 2">
    <name type="scientific">Amycolatopsis antarctica</name>
    <dbReference type="NCBI Taxonomy" id="1854586"/>
    <lineage>
        <taxon>Bacteria</taxon>
        <taxon>Bacillati</taxon>
        <taxon>Actinomycetota</taxon>
        <taxon>Actinomycetes</taxon>
        <taxon>Pseudonocardiales</taxon>
        <taxon>Pseudonocardiaceae</taxon>
        <taxon>Amycolatopsis</taxon>
    </lineage>
</organism>
<dbReference type="InParanoid" id="A0A263D638"/>
<name>A0A263D638_9PSEU</name>
<reference evidence="1 2" key="1">
    <citation type="submission" date="2017-07" db="EMBL/GenBank/DDBJ databases">
        <title>Amycolatopsis antarcticus sp. nov., isolated from the surface of an Antarcticus brown macroalga.</title>
        <authorList>
            <person name="Wang J."/>
            <person name="Leiva S."/>
            <person name="Huang J."/>
            <person name="Huang Y."/>
        </authorList>
    </citation>
    <scope>NUCLEOTIDE SEQUENCE [LARGE SCALE GENOMIC DNA]</scope>
    <source>
        <strain evidence="1 2">AU-G6</strain>
    </source>
</reference>
<evidence type="ECO:0000313" key="1">
    <source>
        <dbReference type="EMBL" id="OZM73659.1"/>
    </source>
</evidence>
<proteinExistence type="predicted"/>
<dbReference type="Proteomes" id="UP000242444">
    <property type="component" value="Unassembled WGS sequence"/>
</dbReference>
<gene>
    <name evidence="1" type="ORF">CFN78_09045</name>
</gene>
<evidence type="ECO:0008006" key="3">
    <source>
        <dbReference type="Google" id="ProtNLM"/>
    </source>
</evidence>
<comment type="caution">
    <text evidence="1">The sequence shown here is derived from an EMBL/GenBank/DDBJ whole genome shotgun (WGS) entry which is preliminary data.</text>
</comment>
<sequence>MTGTPDLATWQRDISAALLEGAPRDAPADGTPAERSGWAITTALYRQWRVFRLRSVAPLTLAALRDQADVVVAAYLAANPGSTSYAATDAEGFLRFAVRTIPDDVHLAEIAALERDFLTARLPAEVEDPPPPGTLRRACRAGIREARFDPHRLLLWLAGRGEQPEAEPAGLKILVAPGLPGWVRVATADEVELWDSLAAGRAAGSLPAGLGEALGELVRAGAVTASG</sequence>